<evidence type="ECO:0000313" key="3">
    <source>
        <dbReference type="Proteomes" id="UP000295788"/>
    </source>
</evidence>
<proteinExistence type="predicted"/>
<keyword evidence="1" id="KW-0472">Membrane</keyword>
<dbReference type="InterPro" id="IPR025984">
    <property type="entry name" value="DCTPP"/>
</dbReference>
<feature type="transmembrane region" description="Helical" evidence="1">
    <location>
        <begin position="41"/>
        <end position="58"/>
    </location>
</feature>
<dbReference type="Pfam" id="PF12643">
    <property type="entry name" value="MazG-like"/>
    <property type="match status" value="1"/>
</dbReference>
<keyword evidence="3" id="KW-1185">Reference proteome</keyword>
<accession>A0A4R3KCJ3</accession>
<keyword evidence="1" id="KW-0812">Transmembrane</keyword>
<dbReference type="EMBL" id="SMAB01000015">
    <property type="protein sequence ID" value="TCS80795.1"/>
    <property type="molecule type" value="Genomic_DNA"/>
</dbReference>
<keyword evidence="2" id="KW-0378">Hydrolase</keyword>
<name>A0A4R3KCJ3_9BACI</name>
<reference evidence="2 3" key="1">
    <citation type="submission" date="2019-03" db="EMBL/GenBank/DDBJ databases">
        <title>Genomic Encyclopedia of Type Strains, Phase IV (KMG-IV): sequencing the most valuable type-strain genomes for metagenomic binning, comparative biology and taxonomic classification.</title>
        <authorList>
            <person name="Goeker M."/>
        </authorList>
    </citation>
    <scope>NUCLEOTIDE SEQUENCE [LARGE SCALE GENOMIC DNA]</scope>
    <source>
        <strain evidence="2 3">DSM 23802</strain>
    </source>
</reference>
<gene>
    <name evidence="2" type="ORF">EDD72_11522</name>
</gene>
<organism evidence="2 3">
    <name type="scientific">Tepidibacillus fermentans</name>
    <dbReference type="NCBI Taxonomy" id="1281767"/>
    <lineage>
        <taxon>Bacteria</taxon>
        <taxon>Bacillati</taxon>
        <taxon>Bacillota</taxon>
        <taxon>Bacilli</taxon>
        <taxon>Bacillales</taxon>
        <taxon>Bacillaceae</taxon>
        <taxon>Tepidibacillus</taxon>
    </lineage>
</organism>
<dbReference type="GO" id="GO:0047429">
    <property type="term" value="F:nucleoside triphosphate diphosphatase activity"/>
    <property type="evidence" value="ECO:0007669"/>
    <property type="project" value="InterPro"/>
</dbReference>
<comment type="caution">
    <text evidence="2">The sequence shown here is derived from an EMBL/GenBank/DDBJ whole genome shotgun (WGS) entry which is preliminary data.</text>
</comment>
<evidence type="ECO:0000256" key="1">
    <source>
        <dbReference type="SAM" id="Phobius"/>
    </source>
</evidence>
<evidence type="ECO:0000313" key="2">
    <source>
        <dbReference type="EMBL" id="TCS80795.1"/>
    </source>
</evidence>
<dbReference type="Proteomes" id="UP000295788">
    <property type="component" value="Unassembled WGS sequence"/>
</dbReference>
<dbReference type="AlphaFoldDB" id="A0A4R3KCJ3"/>
<dbReference type="GO" id="GO:0009143">
    <property type="term" value="P:nucleoside triphosphate catabolic process"/>
    <property type="evidence" value="ECO:0007669"/>
    <property type="project" value="InterPro"/>
</dbReference>
<sequence>MDKQDRNVQFAKHLKVMEWLKSEILEQVSGLFKGLLHGNEALILDSMASLLLAIYVLARRVGIPFHKLETAVKDKIQEHLKHGHEVEEWYGDLSLLEQYINKR</sequence>
<keyword evidence="1" id="KW-1133">Transmembrane helix</keyword>
<protein>
    <submittedName>
        <fullName evidence="2">MazG-like nucleotide pyrophosphohydrolase family protein</fullName>
    </submittedName>
</protein>
<dbReference type="RefSeq" id="WP_207893684.1">
    <property type="nucleotide sequence ID" value="NZ_SMAB01000015.1"/>
</dbReference>